<gene>
    <name evidence="3" type="ORF">V202x_53170</name>
</gene>
<dbReference type="Pfam" id="PF03781">
    <property type="entry name" value="FGE-sulfatase"/>
    <property type="match status" value="1"/>
</dbReference>
<dbReference type="InterPro" id="IPR042095">
    <property type="entry name" value="SUMF_sf"/>
</dbReference>
<evidence type="ECO:0000313" key="4">
    <source>
        <dbReference type="Proteomes" id="UP000318384"/>
    </source>
</evidence>
<feature type="transmembrane region" description="Helical" evidence="1">
    <location>
        <begin position="34"/>
        <end position="55"/>
    </location>
</feature>
<sequence length="413" mass="47204">MAADLKRFLDNEPIQSRRVSVLGRLWRKIKQRPIVYSLSTSVSCLFIFLAFQVLFPTPTVSADTPIVTLNTEPEGAKVAFIPLSKKNGEPLPEQIIHAEGTSPVTLPLEPGDYLVVAYFNDEWFHEVYRHVPDKHEGIPENFAHRRFSRDKRHHNYIILPSIKIRRLKEVTKDMAYLEGPNRASFGGDSRYALPQHDRSMPGFWMDSKELSVEIFTRLFEMNPNLQPTGREGPDYAVLLQYDMAVNLAEKQGKRLPTEFEWVYAATQAGKTRFSWGNQLPEEVQLNQEQFLPVGYPLFDQLPTTPPIFGLCSNVAEWTCTQVYFHSDKKLEFSNETPTSLRNYRVVRGGSDSVIFDGNPTVDSQSRDPRLRSFVHRGQTHAGLGVRCVKSARPRLTIDDFVSSPHQEKNKPQN</sequence>
<dbReference type="GO" id="GO:0120147">
    <property type="term" value="F:formylglycine-generating oxidase activity"/>
    <property type="evidence" value="ECO:0007669"/>
    <property type="project" value="TreeGrafter"/>
</dbReference>
<feature type="domain" description="Sulfatase-modifying factor enzyme-like" evidence="2">
    <location>
        <begin position="194"/>
        <end position="389"/>
    </location>
</feature>
<dbReference type="Proteomes" id="UP000318384">
    <property type="component" value="Chromosome"/>
</dbReference>
<dbReference type="InterPro" id="IPR005532">
    <property type="entry name" value="SUMF_dom"/>
</dbReference>
<keyword evidence="1" id="KW-1133">Transmembrane helix</keyword>
<reference evidence="3 4" key="1">
    <citation type="submission" date="2019-03" db="EMBL/GenBank/DDBJ databases">
        <title>Deep-cultivation of Planctomycetes and their phenomic and genomic characterization uncovers novel biology.</title>
        <authorList>
            <person name="Wiegand S."/>
            <person name="Jogler M."/>
            <person name="Boedeker C."/>
            <person name="Pinto D."/>
            <person name="Vollmers J."/>
            <person name="Rivas-Marin E."/>
            <person name="Kohn T."/>
            <person name="Peeters S.H."/>
            <person name="Heuer A."/>
            <person name="Rast P."/>
            <person name="Oberbeckmann S."/>
            <person name="Bunk B."/>
            <person name="Jeske O."/>
            <person name="Meyerdierks A."/>
            <person name="Storesund J.E."/>
            <person name="Kallscheuer N."/>
            <person name="Luecker S."/>
            <person name="Lage O.M."/>
            <person name="Pohl T."/>
            <person name="Merkel B.J."/>
            <person name="Hornburger P."/>
            <person name="Mueller R.-W."/>
            <person name="Bruemmer F."/>
            <person name="Labrenz M."/>
            <person name="Spormann A.M."/>
            <person name="Op den Camp H."/>
            <person name="Overmann J."/>
            <person name="Amann R."/>
            <person name="Jetten M.S.M."/>
            <person name="Mascher T."/>
            <person name="Medema M.H."/>
            <person name="Devos D.P."/>
            <person name="Kaster A.-K."/>
            <person name="Ovreas L."/>
            <person name="Rohde M."/>
            <person name="Galperin M.Y."/>
            <person name="Jogler C."/>
        </authorList>
    </citation>
    <scope>NUCLEOTIDE SEQUENCE [LARGE SCALE GENOMIC DNA]</scope>
    <source>
        <strain evidence="3 4">V202</strain>
    </source>
</reference>
<accession>A0A517X317</accession>
<dbReference type="EMBL" id="CP037422">
    <property type="protein sequence ID" value="QDU11892.1"/>
    <property type="molecule type" value="Genomic_DNA"/>
</dbReference>
<dbReference type="Gene3D" id="3.90.1580.10">
    <property type="entry name" value="paralog of FGE (formylglycine-generating enzyme)"/>
    <property type="match status" value="1"/>
</dbReference>
<evidence type="ECO:0000259" key="2">
    <source>
        <dbReference type="Pfam" id="PF03781"/>
    </source>
</evidence>
<evidence type="ECO:0000313" key="3">
    <source>
        <dbReference type="EMBL" id="QDU11892.1"/>
    </source>
</evidence>
<protein>
    <submittedName>
        <fullName evidence="3">Formylglycine-generating sulfatase enzyme</fullName>
    </submittedName>
</protein>
<dbReference type="AlphaFoldDB" id="A0A517X317"/>
<keyword evidence="4" id="KW-1185">Reference proteome</keyword>
<dbReference type="InterPro" id="IPR016187">
    <property type="entry name" value="CTDL_fold"/>
</dbReference>
<organism evidence="3 4">
    <name type="scientific">Gimesia aquarii</name>
    <dbReference type="NCBI Taxonomy" id="2527964"/>
    <lineage>
        <taxon>Bacteria</taxon>
        <taxon>Pseudomonadati</taxon>
        <taxon>Planctomycetota</taxon>
        <taxon>Planctomycetia</taxon>
        <taxon>Planctomycetales</taxon>
        <taxon>Planctomycetaceae</taxon>
        <taxon>Gimesia</taxon>
    </lineage>
</organism>
<dbReference type="SUPFAM" id="SSF56436">
    <property type="entry name" value="C-type lectin-like"/>
    <property type="match status" value="1"/>
</dbReference>
<name>A0A517X317_9PLAN</name>
<proteinExistence type="predicted"/>
<dbReference type="PANTHER" id="PTHR23150">
    <property type="entry name" value="SULFATASE MODIFYING FACTOR 1, 2"/>
    <property type="match status" value="1"/>
</dbReference>
<dbReference type="PANTHER" id="PTHR23150:SF19">
    <property type="entry name" value="FORMYLGLYCINE-GENERATING ENZYME"/>
    <property type="match status" value="1"/>
</dbReference>
<evidence type="ECO:0000256" key="1">
    <source>
        <dbReference type="SAM" id="Phobius"/>
    </source>
</evidence>
<dbReference type="OrthoDB" id="6111975at2"/>
<keyword evidence="1" id="KW-0472">Membrane</keyword>
<dbReference type="InterPro" id="IPR051043">
    <property type="entry name" value="Sulfatase_Mod_Factor_Kinase"/>
</dbReference>
<keyword evidence="1" id="KW-0812">Transmembrane</keyword>